<protein>
    <recommendedName>
        <fullName evidence="4">PH domain-containing protein</fullName>
    </recommendedName>
</protein>
<evidence type="ECO:0008006" key="4">
    <source>
        <dbReference type="Google" id="ProtNLM"/>
    </source>
</evidence>
<reference evidence="2" key="1">
    <citation type="submission" date="2021-03" db="EMBL/GenBank/DDBJ databases">
        <title>Pengzhenrongella sicca gen. nov., sp. nov., a new member of suborder Micrococcineae isolated from High-Arctic tundra soil.</title>
        <authorList>
            <person name="Peng F."/>
        </authorList>
    </citation>
    <scope>NUCLEOTIDE SEQUENCE</scope>
    <source>
        <strain evidence="2">LRZ-2</strain>
    </source>
</reference>
<keyword evidence="1" id="KW-0472">Membrane</keyword>
<dbReference type="KEGG" id="psic:J4E96_09360"/>
<proteinExistence type="predicted"/>
<keyword evidence="3" id="KW-1185">Reference proteome</keyword>
<gene>
    <name evidence="2" type="ORF">J4E96_09360</name>
</gene>
<dbReference type="AlphaFoldDB" id="A0A8A4ZGE4"/>
<dbReference type="RefSeq" id="WP_227425480.1">
    <property type="nucleotide sequence ID" value="NZ_CP071868.1"/>
</dbReference>
<feature type="transmembrane region" description="Helical" evidence="1">
    <location>
        <begin position="15"/>
        <end position="32"/>
    </location>
</feature>
<dbReference type="EMBL" id="CP071868">
    <property type="protein sequence ID" value="QTE31102.1"/>
    <property type="molecule type" value="Genomic_DNA"/>
</dbReference>
<dbReference type="Proteomes" id="UP000663937">
    <property type="component" value="Chromosome"/>
</dbReference>
<evidence type="ECO:0000256" key="1">
    <source>
        <dbReference type="SAM" id="Phobius"/>
    </source>
</evidence>
<feature type="transmembrane region" description="Helical" evidence="1">
    <location>
        <begin position="44"/>
        <end position="64"/>
    </location>
</feature>
<evidence type="ECO:0000313" key="3">
    <source>
        <dbReference type="Proteomes" id="UP000663937"/>
    </source>
</evidence>
<sequence length="148" mass="16276">MRTHEVIARSAKKPLWLWAQIFSQALLLIFWANKLREGDDGAAIVMTVLLSIVVILSVAAVFGFQRVELVLTDDAVLLRRRWHPITVARADIRAVRGDIPGRPSWSASLIVQLDAGQIVTLPTFGQTGATLVPTLQEWAGVGETPTVR</sequence>
<accession>A0A8A4ZGE4</accession>
<keyword evidence="1" id="KW-1133">Transmembrane helix</keyword>
<name>A0A8A4ZGE4_9MICO</name>
<evidence type="ECO:0000313" key="2">
    <source>
        <dbReference type="EMBL" id="QTE31102.1"/>
    </source>
</evidence>
<keyword evidence="1" id="KW-0812">Transmembrane</keyword>
<organism evidence="2 3">
    <name type="scientific">Pengzhenrongella sicca</name>
    <dbReference type="NCBI Taxonomy" id="2819238"/>
    <lineage>
        <taxon>Bacteria</taxon>
        <taxon>Bacillati</taxon>
        <taxon>Actinomycetota</taxon>
        <taxon>Actinomycetes</taxon>
        <taxon>Micrococcales</taxon>
        <taxon>Pengzhenrongella</taxon>
    </lineage>
</organism>